<organism evidence="2 3">
    <name type="scientific">Methanolobus halotolerans</name>
    <dbReference type="NCBI Taxonomy" id="2052935"/>
    <lineage>
        <taxon>Archaea</taxon>
        <taxon>Methanobacteriati</taxon>
        <taxon>Methanobacteriota</taxon>
        <taxon>Stenosarchaea group</taxon>
        <taxon>Methanomicrobia</taxon>
        <taxon>Methanosarcinales</taxon>
        <taxon>Methanosarcinaceae</taxon>
        <taxon>Methanolobus</taxon>
    </lineage>
</organism>
<dbReference type="AlphaFoldDB" id="A0A4E0PYC6"/>
<protein>
    <submittedName>
        <fullName evidence="2">Sporulation protein</fullName>
    </submittedName>
</protein>
<dbReference type="RefSeq" id="WP_135388850.1">
    <property type="nucleotide sequence ID" value="NZ_PGGK01000002.1"/>
</dbReference>
<proteinExistence type="predicted"/>
<dbReference type="InterPro" id="IPR014229">
    <property type="entry name" value="Spore_YtfJ"/>
</dbReference>
<dbReference type="PIRSF" id="PIRSF021377">
    <property type="entry name" value="YtfJ"/>
    <property type="match status" value="1"/>
</dbReference>
<keyword evidence="3" id="KW-1185">Reference proteome</keyword>
<evidence type="ECO:0000256" key="1">
    <source>
        <dbReference type="SAM" id="MobiDB-lite"/>
    </source>
</evidence>
<feature type="region of interest" description="Disordered" evidence="1">
    <location>
        <begin position="110"/>
        <end position="145"/>
    </location>
</feature>
<evidence type="ECO:0000313" key="3">
    <source>
        <dbReference type="Proteomes" id="UP000297295"/>
    </source>
</evidence>
<dbReference type="EMBL" id="PGGK01000002">
    <property type="protein sequence ID" value="TGC11144.1"/>
    <property type="molecule type" value="Genomic_DNA"/>
</dbReference>
<evidence type="ECO:0000313" key="2">
    <source>
        <dbReference type="EMBL" id="TGC11144.1"/>
    </source>
</evidence>
<dbReference type="Proteomes" id="UP000297295">
    <property type="component" value="Unassembled WGS sequence"/>
</dbReference>
<dbReference type="PANTHER" id="PTHR39162:SF1">
    <property type="entry name" value="SPORULATION PROTEIN YTFJ"/>
    <property type="match status" value="1"/>
</dbReference>
<dbReference type="PANTHER" id="PTHR39162">
    <property type="entry name" value="GLL3345 PROTEIN"/>
    <property type="match status" value="1"/>
</dbReference>
<dbReference type="Pfam" id="PF09579">
    <property type="entry name" value="Spore_YtfJ"/>
    <property type="match status" value="1"/>
</dbReference>
<sequence>MAVEEIIKDISNELERLVSTKTVVGDPVICGDTTIIPVTKVSFGFGSGGGEGKKKGEEEGFGGGGGAGAKIEPIAFIIMSPTGVELLPITGKGGLDKVMESFPGLVDKVKSMTNKSKKGKGEETDIYGAPETPGEAQTRAESSAK</sequence>
<dbReference type="OrthoDB" id="137775at2157"/>
<comment type="caution">
    <text evidence="2">The sequence shown here is derived from an EMBL/GenBank/DDBJ whole genome shotgun (WGS) entry which is preliminary data.</text>
</comment>
<reference evidence="2 3" key="1">
    <citation type="submission" date="2017-11" db="EMBL/GenBank/DDBJ databases">
        <title>Isolation and Characterization of Methanogenic Archaea from Saline Meromictic Lake at Siberia.</title>
        <authorList>
            <person name="Shen Y."/>
            <person name="Huang H.-H."/>
            <person name="Lai M.-C."/>
            <person name="Chen S.-C."/>
        </authorList>
    </citation>
    <scope>NUCLEOTIDE SEQUENCE [LARGE SCALE GENOMIC DNA]</scope>
    <source>
        <strain evidence="2 3">SY-01</strain>
    </source>
</reference>
<accession>A0A4E0PYC6</accession>
<gene>
    <name evidence="2" type="ORF">CUN85_03120</name>
</gene>
<name>A0A4E0PYC6_9EURY</name>